<dbReference type="SUPFAM" id="SSF57701">
    <property type="entry name" value="Zn2/Cys6 DNA-binding domain"/>
    <property type="match status" value="1"/>
</dbReference>
<sequence>MANPYHPPQASMTSFLQNSLQHPQDPVPLSAFSILDPGQFPESVAFWHDPTQPPHGLPATSPSYPPTSKPLLQPIPDQKKHRRTRSGCFTCRSRRIKCDESRPVCDRCRKGNRDCVYPSPSTPGSGPKPGSRPTAKARGTRPQSRSSDSPSQAGSEDFHVLEPIADDAEEEEEGGSVGSHLSPSGGSSSMKSLPGGGVPRKHSVQSLRQHGGKQPSVATTVTTSETPMSHLDTSSSPSTEASSRFESMSARSASVGLPIEPLSFDHLPEDLQFYLNYHREFLTFHHYFMKSRGDPFIHRTLLEFALQYEPLLYAVVGFAAYHHSVQLGTGKLYSFLKYYNMALKLLRRSLASTKAHGEATLMTVLVLTNFEECVGDWVNLIDHHQAAHALVQEVLTLESITTNPVHGHIFLWYSRFDLIAGILAGNEVVLGREWYIAKEDHDALVAAHSPDDPDKQLALVESITRRFGLEMASLFAKLRRNIIQLDEFNRQSKYLEQTLDRLRGILEVLRAPEWTVQEYPHRVPLTDDDLVDPYVPGGLLYGPYWDVNYAWIEYHSVKAMFKYQLSSLTHSPMEELKVMEVEVCRLVETIHRWPDKENGYMYAFKNCFGLSAMLLHDNPKYVTWSRHKLALLEQNGYMIPPKLRSGLAVLFQIPEINHWWLPNDEGYPPIIREVRAMTEERTNNPRDHFRESVRDLKTLFYKINIDDTESEGSPASMGGDNL</sequence>
<feature type="compositionally biased region" description="Low complexity" evidence="6">
    <location>
        <begin position="178"/>
        <end position="193"/>
    </location>
</feature>
<organism evidence="8 9">
    <name type="scientific">Aspergillus taichungensis</name>
    <dbReference type="NCBI Taxonomy" id="482145"/>
    <lineage>
        <taxon>Eukaryota</taxon>
        <taxon>Fungi</taxon>
        <taxon>Dikarya</taxon>
        <taxon>Ascomycota</taxon>
        <taxon>Pezizomycotina</taxon>
        <taxon>Eurotiomycetes</taxon>
        <taxon>Eurotiomycetidae</taxon>
        <taxon>Eurotiales</taxon>
        <taxon>Aspergillaceae</taxon>
        <taxon>Aspergillus</taxon>
        <taxon>Aspergillus subgen. Circumdati</taxon>
    </lineage>
</organism>
<evidence type="ECO:0000256" key="2">
    <source>
        <dbReference type="ARBA" id="ARBA00023015"/>
    </source>
</evidence>
<dbReference type="GO" id="GO:0008270">
    <property type="term" value="F:zinc ion binding"/>
    <property type="evidence" value="ECO:0007669"/>
    <property type="project" value="InterPro"/>
</dbReference>
<feature type="compositionally biased region" description="Low complexity" evidence="6">
    <location>
        <begin position="233"/>
        <end position="247"/>
    </location>
</feature>
<dbReference type="GO" id="GO:0045944">
    <property type="term" value="P:positive regulation of transcription by RNA polymerase II"/>
    <property type="evidence" value="ECO:0007669"/>
    <property type="project" value="TreeGrafter"/>
</dbReference>
<keyword evidence="2" id="KW-0805">Transcription regulation</keyword>
<dbReference type="PROSITE" id="PS00463">
    <property type="entry name" value="ZN2_CY6_FUNGAL_1"/>
    <property type="match status" value="1"/>
</dbReference>
<keyword evidence="4" id="KW-0804">Transcription</keyword>
<comment type="subcellular location">
    <subcellularLocation>
        <location evidence="1">Nucleus</location>
    </subcellularLocation>
</comment>
<dbReference type="InterPro" id="IPR001138">
    <property type="entry name" value="Zn2Cys6_DnaBD"/>
</dbReference>
<feature type="region of interest" description="Disordered" evidence="6">
    <location>
        <begin position="43"/>
        <end position="86"/>
    </location>
</feature>
<dbReference type="PANTHER" id="PTHR37534">
    <property type="entry name" value="TRANSCRIPTIONAL ACTIVATOR PROTEIN UGA3"/>
    <property type="match status" value="1"/>
</dbReference>
<keyword evidence="9" id="KW-1185">Reference proteome</keyword>
<feature type="compositionally biased region" description="Low complexity" evidence="6">
    <location>
        <begin position="118"/>
        <end position="133"/>
    </location>
</feature>
<proteinExistence type="predicted"/>
<protein>
    <submittedName>
        <fullName evidence="8">Putative C6 finger domain protein</fullName>
    </submittedName>
</protein>
<dbReference type="GO" id="GO:0005634">
    <property type="term" value="C:nucleus"/>
    <property type="evidence" value="ECO:0007669"/>
    <property type="project" value="UniProtKB-SubCell"/>
</dbReference>
<dbReference type="SMART" id="SM00066">
    <property type="entry name" value="GAL4"/>
    <property type="match status" value="1"/>
</dbReference>
<dbReference type="InterPro" id="IPR036864">
    <property type="entry name" value="Zn2-C6_fun-type_DNA-bd_sf"/>
</dbReference>
<feature type="compositionally biased region" description="Low complexity" evidence="6">
    <location>
        <begin position="141"/>
        <end position="152"/>
    </location>
</feature>
<feature type="region of interest" description="Disordered" evidence="6">
    <location>
        <begin position="109"/>
        <end position="247"/>
    </location>
</feature>
<feature type="domain" description="Zn(2)-C6 fungal-type" evidence="7">
    <location>
        <begin position="87"/>
        <end position="117"/>
    </location>
</feature>
<evidence type="ECO:0000256" key="1">
    <source>
        <dbReference type="ARBA" id="ARBA00004123"/>
    </source>
</evidence>
<dbReference type="AlphaFoldDB" id="A0A2J5HL85"/>
<keyword evidence="5" id="KW-0539">Nucleus</keyword>
<dbReference type="PROSITE" id="PS50048">
    <property type="entry name" value="ZN2_CY6_FUNGAL_2"/>
    <property type="match status" value="1"/>
</dbReference>
<evidence type="ECO:0000256" key="5">
    <source>
        <dbReference type="ARBA" id="ARBA00023242"/>
    </source>
</evidence>
<dbReference type="PANTHER" id="PTHR37534:SF10">
    <property type="entry name" value="ZN(II)2CYS6 TRANSCRIPTION FACTOR (EUROFUNG)"/>
    <property type="match status" value="1"/>
</dbReference>
<dbReference type="Pfam" id="PF11951">
    <property type="entry name" value="Fungal_trans_2"/>
    <property type="match status" value="1"/>
</dbReference>
<dbReference type="CDD" id="cd00067">
    <property type="entry name" value="GAL4"/>
    <property type="match status" value="1"/>
</dbReference>
<evidence type="ECO:0000256" key="3">
    <source>
        <dbReference type="ARBA" id="ARBA00023125"/>
    </source>
</evidence>
<dbReference type="Proteomes" id="UP000235023">
    <property type="component" value="Unassembled WGS sequence"/>
</dbReference>
<evidence type="ECO:0000256" key="4">
    <source>
        <dbReference type="ARBA" id="ARBA00023163"/>
    </source>
</evidence>
<keyword evidence="3" id="KW-0238">DNA-binding</keyword>
<feature type="compositionally biased region" description="Polar residues" evidence="6">
    <location>
        <begin position="216"/>
        <end position="227"/>
    </location>
</feature>
<gene>
    <name evidence="8" type="ORF">BDW42DRAFT_154642</name>
</gene>
<evidence type="ECO:0000313" key="8">
    <source>
        <dbReference type="EMBL" id="PLN77769.1"/>
    </source>
</evidence>
<accession>A0A2J5HL85</accession>
<dbReference type="Gene3D" id="4.10.240.10">
    <property type="entry name" value="Zn(2)-C6 fungal-type DNA-binding domain"/>
    <property type="match status" value="1"/>
</dbReference>
<dbReference type="InterPro" id="IPR021858">
    <property type="entry name" value="Fun_TF"/>
</dbReference>
<dbReference type="Pfam" id="PF00172">
    <property type="entry name" value="Zn_clus"/>
    <property type="match status" value="1"/>
</dbReference>
<evidence type="ECO:0000313" key="9">
    <source>
        <dbReference type="Proteomes" id="UP000235023"/>
    </source>
</evidence>
<dbReference type="EMBL" id="KZ559589">
    <property type="protein sequence ID" value="PLN77769.1"/>
    <property type="molecule type" value="Genomic_DNA"/>
</dbReference>
<name>A0A2J5HL85_9EURO</name>
<feature type="compositionally biased region" description="Acidic residues" evidence="6">
    <location>
        <begin position="164"/>
        <end position="174"/>
    </location>
</feature>
<reference evidence="9" key="1">
    <citation type="submission" date="2017-12" db="EMBL/GenBank/DDBJ databases">
        <authorList>
            <consortium name="DOE Joint Genome Institute"/>
            <person name="Mondo S.J."/>
            <person name="Kjaerbolling I."/>
            <person name="Vesth T.C."/>
            <person name="Frisvad J.C."/>
            <person name="Nybo J.L."/>
            <person name="Theobald S."/>
            <person name="Kuo A."/>
            <person name="Bowyer P."/>
            <person name="Matsuda Y."/>
            <person name="Lyhne E.K."/>
            <person name="Kogle M.E."/>
            <person name="Clum A."/>
            <person name="Lipzen A."/>
            <person name="Salamov A."/>
            <person name="Ngan C.Y."/>
            <person name="Daum C."/>
            <person name="Chiniquy J."/>
            <person name="Barry K."/>
            <person name="LaButti K."/>
            <person name="Haridas S."/>
            <person name="Simmons B.A."/>
            <person name="Magnuson J.K."/>
            <person name="Mortensen U.H."/>
            <person name="Larsen T.O."/>
            <person name="Grigoriev I.V."/>
            <person name="Baker S.E."/>
            <person name="Andersen M.R."/>
            <person name="Nordberg H.P."/>
            <person name="Cantor M.N."/>
            <person name="Hua S.X."/>
        </authorList>
    </citation>
    <scope>NUCLEOTIDE SEQUENCE [LARGE SCALE GENOMIC DNA]</scope>
    <source>
        <strain evidence="9">IBT 19404</strain>
    </source>
</reference>
<dbReference type="OrthoDB" id="5278208at2759"/>
<evidence type="ECO:0000256" key="6">
    <source>
        <dbReference type="SAM" id="MobiDB-lite"/>
    </source>
</evidence>
<evidence type="ECO:0000259" key="7">
    <source>
        <dbReference type="PROSITE" id="PS50048"/>
    </source>
</evidence>
<dbReference type="GO" id="GO:0000976">
    <property type="term" value="F:transcription cis-regulatory region binding"/>
    <property type="evidence" value="ECO:0007669"/>
    <property type="project" value="TreeGrafter"/>
</dbReference>
<dbReference type="GO" id="GO:0000981">
    <property type="term" value="F:DNA-binding transcription factor activity, RNA polymerase II-specific"/>
    <property type="evidence" value="ECO:0007669"/>
    <property type="project" value="InterPro"/>
</dbReference>